<dbReference type="InterPro" id="IPR029063">
    <property type="entry name" value="SAM-dependent_MTases_sf"/>
</dbReference>
<dbReference type="SUPFAM" id="SSF53335">
    <property type="entry name" value="S-adenosyl-L-methionine-dependent methyltransferases"/>
    <property type="match status" value="1"/>
</dbReference>
<protein>
    <submittedName>
        <fullName evidence="1">SAM-dependent methyltransferase</fullName>
    </submittedName>
</protein>
<dbReference type="EMBL" id="AZGC01000026">
    <property type="protein sequence ID" value="KRL95055.1"/>
    <property type="molecule type" value="Genomic_DNA"/>
</dbReference>
<dbReference type="AlphaFoldDB" id="A0A0R1UP87"/>
<evidence type="ECO:0000313" key="1">
    <source>
        <dbReference type="EMBL" id="KRL95055.1"/>
    </source>
</evidence>
<dbReference type="GO" id="GO:0032259">
    <property type="term" value="P:methylation"/>
    <property type="evidence" value="ECO:0007669"/>
    <property type="project" value="UniProtKB-KW"/>
</dbReference>
<dbReference type="PATRIC" id="fig|1423742.4.peg.1144"/>
<evidence type="ECO:0000313" key="2">
    <source>
        <dbReference type="Proteomes" id="UP000051084"/>
    </source>
</evidence>
<reference evidence="1 2" key="1">
    <citation type="journal article" date="2015" name="Genome Announc.">
        <title>Expanding the biotechnology potential of lactobacilli through comparative genomics of 213 strains and associated genera.</title>
        <authorList>
            <person name="Sun Z."/>
            <person name="Harris H.M."/>
            <person name="McCann A."/>
            <person name="Guo C."/>
            <person name="Argimon S."/>
            <person name="Zhang W."/>
            <person name="Yang X."/>
            <person name="Jeffery I.B."/>
            <person name="Cooney J.C."/>
            <person name="Kagawa T.F."/>
            <person name="Liu W."/>
            <person name="Song Y."/>
            <person name="Salvetti E."/>
            <person name="Wrobel A."/>
            <person name="Rasinkangas P."/>
            <person name="Parkhill J."/>
            <person name="Rea M.C."/>
            <person name="O'Sullivan O."/>
            <person name="Ritari J."/>
            <person name="Douillard F.P."/>
            <person name="Paul Ross R."/>
            <person name="Yang R."/>
            <person name="Briner A.E."/>
            <person name="Felis G.E."/>
            <person name="de Vos W.M."/>
            <person name="Barrangou R."/>
            <person name="Klaenhammer T.R."/>
            <person name="Caufield P.W."/>
            <person name="Cui Y."/>
            <person name="Zhang H."/>
            <person name="O'Toole P.W."/>
        </authorList>
    </citation>
    <scope>NUCLEOTIDE SEQUENCE [LARGE SCALE GENOMIC DNA]</scope>
    <source>
        <strain evidence="1 2">DSM 18793</strain>
    </source>
</reference>
<name>A0A0R1UP87_9LACO</name>
<gene>
    <name evidence="1" type="ORF">FC21_GL001102</name>
</gene>
<dbReference type="GO" id="GO:0008168">
    <property type="term" value="F:methyltransferase activity"/>
    <property type="evidence" value="ECO:0007669"/>
    <property type="project" value="UniProtKB-KW"/>
</dbReference>
<accession>A0A0R1UP87</accession>
<keyword evidence="1" id="KW-0808">Transferase</keyword>
<comment type="caution">
    <text evidence="1">The sequence shown here is derived from an EMBL/GenBank/DDBJ whole genome shotgun (WGS) entry which is preliminary data.</text>
</comment>
<keyword evidence="2" id="KW-1185">Reference proteome</keyword>
<dbReference type="RefSeq" id="WP_054652219.1">
    <property type="nucleotide sequence ID" value="NZ_AZGC01000026.1"/>
</dbReference>
<proteinExistence type="predicted"/>
<dbReference type="Proteomes" id="UP000051084">
    <property type="component" value="Unassembled WGS sequence"/>
</dbReference>
<keyword evidence="1" id="KW-0489">Methyltransferase</keyword>
<dbReference type="OrthoDB" id="2248737at2"/>
<organism evidence="1 2">
    <name type="scientific">Limosilactobacillus equigenerosi DSM 18793 = JCM 14505</name>
    <dbReference type="NCBI Taxonomy" id="1423742"/>
    <lineage>
        <taxon>Bacteria</taxon>
        <taxon>Bacillati</taxon>
        <taxon>Bacillota</taxon>
        <taxon>Bacilli</taxon>
        <taxon>Lactobacillales</taxon>
        <taxon>Lactobacillaceae</taxon>
        <taxon>Limosilactobacillus</taxon>
    </lineage>
</organism>
<sequence>MNPKQLKKLKKQVKHARQVITKAPYIEQLEHYAKLFDQVPPVKYLINLVLANDHLIKQGLLPQPVPQMMLPDDIQDTIFQLVNAQYAPGDPAGDRLWDQYTTALPKVDKLLREYRDYLETTYGMWSYPNTKFITELSHYLHGAPVLEIMAGSGYLSKGLRSLNPTQTIIATDDLSWAQVNTTGKQPVTTIENYDALAAINQFANQVEYVIMSWAPDRETIDLAVLNLLRQSYPTLKFLVIGEYQGATNSQAFWQTAKLSQPAALQPVNAALHSFDLIDEQIYLAE</sequence>
<dbReference type="STRING" id="417373.GCA_001570685_00145"/>